<dbReference type="InterPro" id="IPR006693">
    <property type="entry name" value="AB_hydrolase_lipase"/>
</dbReference>
<gene>
    <name evidence="2" type="ORF">EG327_005039</name>
</gene>
<name>A0A8H3VCG4_VENIN</name>
<keyword evidence="3" id="KW-1185">Reference proteome</keyword>
<dbReference type="Pfam" id="PF04083">
    <property type="entry name" value="Abhydro_lipase"/>
    <property type="match status" value="1"/>
</dbReference>
<feature type="domain" description="Partial AB-hydrolase lipase" evidence="1">
    <location>
        <begin position="166"/>
        <end position="199"/>
    </location>
</feature>
<evidence type="ECO:0000259" key="1">
    <source>
        <dbReference type="Pfam" id="PF04083"/>
    </source>
</evidence>
<dbReference type="Proteomes" id="UP000490939">
    <property type="component" value="Unassembled WGS sequence"/>
</dbReference>
<dbReference type="Gene3D" id="3.40.50.1820">
    <property type="entry name" value="alpha/beta hydrolase"/>
    <property type="match status" value="1"/>
</dbReference>
<dbReference type="SUPFAM" id="SSF53474">
    <property type="entry name" value="alpha/beta-Hydrolases"/>
    <property type="match status" value="1"/>
</dbReference>
<proteinExistence type="predicted"/>
<protein>
    <recommendedName>
        <fullName evidence="1">Partial AB-hydrolase lipase domain-containing protein</fullName>
    </recommendedName>
</protein>
<dbReference type="EMBL" id="WNWR01000295">
    <property type="protein sequence ID" value="KAE9984424.1"/>
    <property type="molecule type" value="Genomic_DNA"/>
</dbReference>
<comment type="caution">
    <text evidence="2">The sequence shown here is derived from an EMBL/GenBank/DDBJ whole genome shotgun (WGS) entry which is preliminary data.</text>
</comment>
<evidence type="ECO:0000313" key="2">
    <source>
        <dbReference type="EMBL" id="KAE9984424.1"/>
    </source>
</evidence>
<dbReference type="PANTHER" id="PTHR11005">
    <property type="entry name" value="LYSOSOMAL ACID LIPASE-RELATED"/>
    <property type="match status" value="1"/>
</dbReference>
<accession>A0A8H3VCG4</accession>
<organism evidence="2 3">
    <name type="scientific">Venturia inaequalis</name>
    <name type="common">Apple scab fungus</name>
    <dbReference type="NCBI Taxonomy" id="5025"/>
    <lineage>
        <taxon>Eukaryota</taxon>
        <taxon>Fungi</taxon>
        <taxon>Dikarya</taxon>
        <taxon>Ascomycota</taxon>
        <taxon>Pezizomycotina</taxon>
        <taxon>Dothideomycetes</taxon>
        <taxon>Pleosporomycetidae</taxon>
        <taxon>Venturiales</taxon>
        <taxon>Venturiaceae</taxon>
        <taxon>Venturia</taxon>
    </lineage>
</organism>
<reference evidence="2 3" key="1">
    <citation type="submission" date="2019-07" db="EMBL/GenBank/DDBJ databases">
        <title>Venturia inaequalis Genome Resource.</title>
        <authorList>
            <person name="Lichtner F.J."/>
        </authorList>
    </citation>
    <scope>NUCLEOTIDE SEQUENCE [LARGE SCALE GENOMIC DNA]</scope>
    <source>
        <strain evidence="2 3">DMI_063113</strain>
    </source>
</reference>
<sequence>MVLHLSGKHRFQLGKEQKQCTIRHLTEPQTVMIIYCVSQLARSPCYPLGNNSFSLDMDGNDILAIPHTPVARDQVDVIELRVSEASSIFRFRIMMGRTILAVVSCSYASLTLELTRVKTGLKKLVRRKLKDEEEGTTTDEGTAKLQALEFVPTDSGKDPLKPDVAIYARRIGLESETFLVQTDDGFILELWHLYNPLTSKGHSKHDRAIQVSTPLSQLPNARRMTPHCAHLKPNGPNMWTWDVRHMATRDLPALISRVCEVTELEKVGLIAHSQGTTKTLISLS</sequence>
<dbReference type="GO" id="GO:0006629">
    <property type="term" value="P:lipid metabolic process"/>
    <property type="evidence" value="ECO:0007669"/>
    <property type="project" value="InterPro"/>
</dbReference>
<evidence type="ECO:0000313" key="3">
    <source>
        <dbReference type="Proteomes" id="UP000490939"/>
    </source>
</evidence>
<dbReference type="AlphaFoldDB" id="A0A8H3VCG4"/>
<dbReference type="InterPro" id="IPR029058">
    <property type="entry name" value="AB_hydrolase_fold"/>
</dbReference>